<organism evidence="2 3">
    <name type="scientific">Mycolicibacterium porcinum</name>
    <dbReference type="NCBI Taxonomy" id="39693"/>
    <lineage>
        <taxon>Bacteria</taxon>
        <taxon>Bacillati</taxon>
        <taxon>Actinomycetota</taxon>
        <taxon>Actinomycetes</taxon>
        <taxon>Mycobacteriales</taxon>
        <taxon>Mycobacteriaceae</taxon>
        <taxon>Mycolicibacterium</taxon>
    </lineage>
</organism>
<feature type="compositionally biased region" description="Polar residues" evidence="1">
    <location>
        <begin position="77"/>
        <end position="92"/>
    </location>
</feature>
<evidence type="ECO:0000313" key="3">
    <source>
        <dbReference type="Proteomes" id="UP001558474"/>
    </source>
</evidence>
<protein>
    <submittedName>
        <fullName evidence="2">Uncharacterized protein</fullName>
    </submittedName>
</protein>
<sequence>MTAPDHTTSACHAQQCPVELAPDQFMCPPHWQMVPAPMRAAIEASYRPHHEPSAEFVAIAQGAIEAVAHKEARSAPRKQSTAPSTTPQAPKTSSRRRRKAVQLTLFDLTETE</sequence>
<name>A0ABV3VRX7_9MYCO</name>
<dbReference type="Proteomes" id="UP001558474">
    <property type="component" value="Unassembled WGS sequence"/>
</dbReference>
<evidence type="ECO:0000256" key="1">
    <source>
        <dbReference type="SAM" id="MobiDB-lite"/>
    </source>
</evidence>
<comment type="caution">
    <text evidence="2">The sequence shown here is derived from an EMBL/GenBank/DDBJ whole genome shotgun (WGS) entry which is preliminary data.</text>
</comment>
<proteinExistence type="predicted"/>
<gene>
    <name evidence="2" type="ORF">ABFW12_33480</name>
</gene>
<dbReference type="RefSeq" id="WP_368574666.1">
    <property type="nucleotide sequence ID" value="NZ_JBDLOU010000147.1"/>
</dbReference>
<feature type="region of interest" description="Disordered" evidence="1">
    <location>
        <begin position="69"/>
        <end position="112"/>
    </location>
</feature>
<keyword evidence="3" id="KW-1185">Reference proteome</keyword>
<dbReference type="EMBL" id="JBDLOU010000147">
    <property type="protein sequence ID" value="MEX3743165.1"/>
    <property type="molecule type" value="Genomic_DNA"/>
</dbReference>
<reference evidence="2 3" key="1">
    <citation type="submission" date="2024-04" db="EMBL/GenBank/DDBJ databases">
        <title>Genomic Markers of Mycobacteria.</title>
        <authorList>
            <person name="Soliman M.S."/>
            <person name="Elkholy A."/>
            <person name="Soliman N.S."/>
            <person name="Abbas A."/>
            <person name="Khayrat S."/>
            <person name="Shawky S."/>
        </authorList>
    </citation>
    <scope>NUCLEOTIDE SEQUENCE [LARGE SCALE GENOMIC DNA]</scope>
    <source>
        <strain evidence="2 3">Egy-CU-AM5</strain>
    </source>
</reference>
<evidence type="ECO:0000313" key="2">
    <source>
        <dbReference type="EMBL" id="MEX3743165.1"/>
    </source>
</evidence>
<accession>A0ABV3VRX7</accession>